<dbReference type="Proteomes" id="UP000184423">
    <property type="component" value="Unassembled WGS sequence"/>
</dbReference>
<dbReference type="AlphaFoldDB" id="A0A1M5BJ16"/>
<protein>
    <recommendedName>
        <fullName evidence="7">Phosphoenolpyruvate-protein phosphotransferase</fullName>
        <ecNumber evidence="6">2.7.3.9</ecNumber>
    </recommendedName>
    <alternativeName>
        <fullName evidence="16">Phosphotransferase system, enzyme I</fullName>
    </alternativeName>
</protein>
<dbReference type="EC" id="2.7.3.9" evidence="6"/>
<evidence type="ECO:0000256" key="3">
    <source>
        <dbReference type="ARBA" id="ARBA00002728"/>
    </source>
</evidence>
<proteinExistence type="inferred from homology"/>
<evidence type="ECO:0000313" key="20">
    <source>
        <dbReference type="Proteomes" id="UP000184423"/>
    </source>
</evidence>
<feature type="coiled-coil region" evidence="17">
    <location>
        <begin position="12"/>
        <end position="39"/>
    </location>
</feature>
<dbReference type="GO" id="GO:0016301">
    <property type="term" value="F:kinase activity"/>
    <property type="evidence" value="ECO:0007669"/>
    <property type="project" value="UniProtKB-KW"/>
</dbReference>
<gene>
    <name evidence="19" type="ORF">SAMN02746091_02492</name>
</gene>
<evidence type="ECO:0000256" key="13">
    <source>
        <dbReference type="ARBA" id="ARBA00022723"/>
    </source>
</evidence>
<dbReference type="GO" id="GO:0005737">
    <property type="term" value="C:cytoplasm"/>
    <property type="evidence" value="ECO:0007669"/>
    <property type="project" value="UniProtKB-SubCell"/>
</dbReference>
<accession>A0A1M5BJ16</accession>
<dbReference type="InterPro" id="IPR000121">
    <property type="entry name" value="PEP_util_C"/>
</dbReference>
<dbReference type="GO" id="GO:0008965">
    <property type="term" value="F:phosphoenolpyruvate-protein phosphotransferase activity"/>
    <property type="evidence" value="ECO:0007669"/>
    <property type="project" value="UniProtKB-EC"/>
</dbReference>
<evidence type="ECO:0000256" key="10">
    <source>
        <dbReference type="ARBA" id="ARBA00022597"/>
    </source>
</evidence>
<evidence type="ECO:0000256" key="14">
    <source>
        <dbReference type="ARBA" id="ARBA00022777"/>
    </source>
</evidence>
<evidence type="ECO:0000313" key="19">
    <source>
        <dbReference type="EMBL" id="SHF42418.1"/>
    </source>
</evidence>
<evidence type="ECO:0000256" key="4">
    <source>
        <dbReference type="ARBA" id="ARBA00004496"/>
    </source>
</evidence>
<evidence type="ECO:0000256" key="1">
    <source>
        <dbReference type="ARBA" id="ARBA00000683"/>
    </source>
</evidence>
<keyword evidence="10" id="KW-0762">Sugar transport</keyword>
<evidence type="ECO:0000256" key="7">
    <source>
        <dbReference type="ARBA" id="ARBA00016544"/>
    </source>
</evidence>
<dbReference type="InterPro" id="IPR040442">
    <property type="entry name" value="Pyrv_kinase-like_dom_sf"/>
</dbReference>
<keyword evidence="14" id="KW-0418">Kinase</keyword>
<evidence type="ECO:0000256" key="17">
    <source>
        <dbReference type="SAM" id="Coils"/>
    </source>
</evidence>
<comment type="subcellular location">
    <subcellularLocation>
        <location evidence="4">Cytoplasm</location>
    </subcellularLocation>
</comment>
<keyword evidence="20" id="KW-1185">Reference proteome</keyword>
<dbReference type="GO" id="GO:0046872">
    <property type="term" value="F:metal ion binding"/>
    <property type="evidence" value="ECO:0007669"/>
    <property type="project" value="UniProtKB-KW"/>
</dbReference>
<keyword evidence="11 19" id="KW-0808">Transferase</keyword>
<dbReference type="Gene3D" id="3.20.20.60">
    <property type="entry name" value="Phosphoenolpyruvate-binding domains"/>
    <property type="match status" value="1"/>
</dbReference>
<dbReference type="FunFam" id="3.20.20.60:FF:000007">
    <property type="entry name" value="Phosphoenolpyruvate-protein phosphotransferase"/>
    <property type="match status" value="1"/>
</dbReference>
<organism evidence="19 20">
    <name type="scientific">Caloramator proteoclasticus DSM 10124</name>
    <dbReference type="NCBI Taxonomy" id="1121262"/>
    <lineage>
        <taxon>Bacteria</taxon>
        <taxon>Bacillati</taxon>
        <taxon>Bacillota</taxon>
        <taxon>Clostridia</taxon>
        <taxon>Eubacteriales</taxon>
        <taxon>Clostridiaceae</taxon>
        <taxon>Caloramator</taxon>
    </lineage>
</organism>
<dbReference type="PANTHER" id="PTHR46244">
    <property type="entry name" value="PHOSPHOENOLPYRUVATE-PROTEIN PHOSPHOTRANSFERASE"/>
    <property type="match status" value="1"/>
</dbReference>
<dbReference type="PRINTS" id="PR01736">
    <property type="entry name" value="PHPHTRNFRASE"/>
</dbReference>
<feature type="non-terminal residue" evidence="19">
    <location>
        <position position="1"/>
    </location>
</feature>
<keyword evidence="13" id="KW-0479">Metal-binding</keyword>
<keyword evidence="12" id="KW-0598">Phosphotransferase system</keyword>
<evidence type="ECO:0000256" key="5">
    <source>
        <dbReference type="ARBA" id="ARBA00007837"/>
    </source>
</evidence>
<dbReference type="PROSITE" id="PS00742">
    <property type="entry name" value="PEP_ENZYMES_2"/>
    <property type="match status" value="1"/>
</dbReference>
<dbReference type="GO" id="GO:0009401">
    <property type="term" value="P:phosphoenolpyruvate-dependent sugar phosphotransferase system"/>
    <property type="evidence" value="ECO:0007669"/>
    <property type="project" value="UniProtKB-KW"/>
</dbReference>
<evidence type="ECO:0000256" key="15">
    <source>
        <dbReference type="ARBA" id="ARBA00022842"/>
    </source>
</evidence>
<evidence type="ECO:0000256" key="12">
    <source>
        <dbReference type="ARBA" id="ARBA00022683"/>
    </source>
</evidence>
<keyword evidence="8" id="KW-0813">Transport</keyword>
<evidence type="ECO:0000256" key="16">
    <source>
        <dbReference type="ARBA" id="ARBA00033235"/>
    </source>
</evidence>
<evidence type="ECO:0000256" key="11">
    <source>
        <dbReference type="ARBA" id="ARBA00022679"/>
    </source>
</evidence>
<keyword evidence="17" id="KW-0175">Coiled coil</keyword>
<dbReference type="EMBL" id="FQVG01000074">
    <property type="protein sequence ID" value="SHF42418.1"/>
    <property type="molecule type" value="Genomic_DNA"/>
</dbReference>
<keyword evidence="9" id="KW-0963">Cytoplasm</keyword>
<dbReference type="SUPFAM" id="SSF51621">
    <property type="entry name" value="Phosphoenolpyruvate/pyruvate domain"/>
    <property type="match status" value="1"/>
</dbReference>
<comment type="catalytic activity">
    <reaction evidence="1">
        <text>L-histidyl-[protein] + phosphoenolpyruvate = N(pros)-phospho-L-histidyl-[protein] + pyruvate</text>
        <dbReference type="Rhea" id="RHEA:23880"/>
        <dbReference type="Rhea" id="RHEA-COMP:9745"/>
        <dbReference type="Rhea" id="RHEA-COMP:9746"/>
        <dbReference type="ChEBI" id="CHEBI:15361"/>
        <dbReference type="ChEBI" id="CHEBI:29979"/>
        <dbReference type="ChEBI" id="CHEBI:58702"/>
        <dbReference type="ChEBI" id="CHEBI:64837"/>
        <dbReference type="EC" id="2.7.3.9"/>
    </reaction>
</comment>
<dbReference type="InterPro" id="IPR050499">
    <property type="entry name" value="PEP-utilizing_PTS_enzyme"/>
</dbReference>
<reference evidence="20" key="1">
    <citation type="submission" date="2016-11" db="EMBL/GenBank/DDBJ databases">
        <authorList>
            <person name="Varghese N."/>
            <person name="Submissions S."/>
        </authorList>
    </citation>
    <scope>NUCLEOTIDE SEQUENCE [LARGE SCALE GENOMIC DNA]</scope>
    <source>
        <strain evidence="20">DSM 10124</strain>
    </source>
</reference>
<dbReference type="RefSeq" id="WP_073250102.1">
    <property type="nucleotide sequence ID" value="NZ_FQVG01000074.1"/>
</dbReference>
<evidence type="ECO:0000256" key="8">
    <source>
        <dbReference type="ARBA" id="ARBA00022448"/>
    </source>
</evidence>
<dbReference type="NCBIfam" id="TIGR01417">
    <property type="entry name" value="PTS_I_fam"/>
    <property type="match status" value="1"/>
</dbReference>
<evidence type="ECO:0000256" key="9">
    <source>
        <dbReference type="ARBA" id="ARBA00022490"/>
    </source>
</evidence>
<evidence type="ECO:0000256" key="6">
    <source>
        <dbReference type="ARBA" id="ARBA00012232"/>
    </source>
</evidence>
<sequence>DGDEGVVIVNPDEETLQKYREKQKKLVEYKKELSKLVNAESITIDGRKVELAANIGTPSNVEGALKNGAEGVGLFRTEFLYMDKDSLPTEEEQFEAYKAVLEGMGGRPVVIRTLDIGGDKKLPYLKIDEEMNPFLGYRAIRLCLDRKDIFKTQLRALFRASVYGNLKIMFPMISGVDELRQAKAVVEEVKNELKAEGIAYSDNVEIGIMIEIPSAAVISDILAKEVDFFSIGTNDLIQYTVAVDRMNEKISYLYDPFHPAVLRLIKMVIDNAHKEGKWAGMCGEMAGDERIIPVLLGFGLDEFSMSASSILKARKLITSLNYEEAKKLSDEVIMCATSEEIKSKIEYKNWNDR</sequence>
<feature type="domain" description="PEP-utilising enzyme C-terminal" evidence="18">
    <location>
        <begin position="31"/>
        <end position="321"/>
    </location>
</feature>
<dbReference type="InterPro" id="IPR023151">
    <property type="entry name" value="PEP_util_CS"/>
</dbReference>
<name>A0A1M5BJ16_9CLOT</name>
<dbReference type="InterPro" id="IPR006318">
    <property type="entry name" value="PTS_EI-like"/>
</dbReference>
<dbReference type="PANTHER" id="PTHR46244:SF3">
    <property type="entry name" value="PHOSPHOENOLPYRUVATE-PROTEIN PHOSPHOTRANSFERASE"/>
    <property type="match status" value="1"/>
</dbReference>
<comment type="function">
    <text evidence="3">General (non sugar-specific) component of the phosphoenolpyruvate-dependent sugar phosphotransferase system (sugar PTS). This major carbohydrate active-transport system catalyzes the phosphorylation of incoming sugar substrates concomitantly with their translocation across the cell membrane. Enzyme I transfers the phosphoryl group from phosphoenolpyruvate (PEP) to the phosphoryl carrier protein (HPr).</text>
</comment>
<comment type="similarity">
    <text evidence="5">Belongs to the PEP-utilizing enzyme family.</text>
</comment>
<evidence type="ECO:0000256" key="2">
    <source>
        <dbReference type="ARBA" id="ARBA00001946"/>
    </source>
</evidence>
<evidence type="ECO:0000259" key="18">
    <source>
        <dbReference type="Pfam" id="PF02896"/>
    </source>
</evidence>
<keyword evidence="15" id="KW-0460">Magnesium</keyword>
<comment type="cofactor">
    <cofactor evidence="2">
        <name>Mg(2+)</name>
        <dbReference type="ChEBI" id="CHEBI:18420"/>
    </cofactor>
</comment>
<dbReference type="Pfam" id="PF02896">
    <property type="entry name" value="PEP-utilizers_C"/>
    <property type="match status" value="1"/>
</dbReference>
<dbReference type="InterPro" id="IPR015813">
    <property type="entry name" value="Pyrv/PenolPyrv_kinase-like_dom"/>
</dbReference>
<keyword evidence="19" id="KW-0670">Pyruvate</keyword>